<feature type="domain" description="Integral membrane bound transporter" evidence="6">
    <location>
        <begin position="23"/>
        <end position="145"/>
    </location>
</feature>
<feature type="transmembrane region" description="Helical" evidence="5">
    <location>
        <begin position="34"/>
        <end position="50"/>
    </location>
</feature>
<dbReference type="Pfam" id="PF13515">
    <property type="entry name" value="FUSC_2"/>
    <property type="match status" value="1"/>
</dbReference>
<evidence type="ECO:0000256" key="5">
    <source>
        <dbReference type="SAM" id="Phobius"/>
    </source>
</evidence>
<dbReference type="EMBL" id="JAPDOD010000037">
    <property type="protein sequence ID" value="MDA0164780.1"/>
    <property type="molecule type" value="Genomic_DNA"/>
</dbReference>
<feature type="transmembrane region" description="Helical" evidence="5">
    <location>
        <begin position="7"/>
        <end position="28"/>
    </location>
</feature>
<comment type="subcellular location">
    <subcellularLocation>
        <location evidence="1">Membrane</location>
        <topology evidence="1">Multi-pass membrane protein</topology>
    </subcellularLocation>
</comment>
<dbReference type="RefSeq" id="WP_270044030.1">
    <property type="nucleotide sequence ID" value="NZ_JAPDOD010000037.1"/>
</dbReference>
<accession>A0A9X3N0J7</accession>
<keyword evidence="8" id="KW-1185">Reference proteome</keyword>
<evidence type="ECO:0000256" key="2">
    <source>
        <dbReference type="ARBA" id="ARBA00022692"/>
    </source>
</evidence>
<dbReference type="InterPro" id="IPR049453">
    <property type="entry name" value="Memb_transporter_dom"/>
</dbReference>
<organism evidence="7 8">
    <name type="scientific">Solirubrobacter ginsenosidimutans</name>
    <dbReference type="NCBI Taxonomy" id="490573"/>
    <lineage>
        <taxon>Bacteria</taxon>
        <taxon>Bacillati</taxon>
        <taxon>Actinomycetota</taxon>
        <taxon>Thermoleophilia</taxon>
        <taxon>Solirubrobacterales</taxon>
        <taxon>Solirubrobacteraceae</taxon>
        <taxon>Solirubrobacter</taxon>
    </lineage>
</organism>
<evidence type="ECO:0000313" key="8">
    <source>
        <dbReference type="Proteomes" id="UP001149140"/>
    </source>
</evidence>
<dbReference type="AlphaFoldDB" id="A0A9X3N0J7"/>
<evidence type="ECO:0000313" key="7">
    <source>
        <dbReference type="EMBL" id="MDA0164780.1"/>
    </source>
</evidence>
<keyword evidence="2 5" id="KW-0812">Transmembrane</keyword>
<evidence type="ECO:0000259" key="6">
    <source>
        <dbReference type="Pfam" id="PF13515"/>
    </source>
</evidence>
<dbReference type="Proteomes" id="UP001149140">
    <property type="component" value="Unassembled WGS sequence"/>
</dbReference>
<reference evidence="7" key="1">
    <citation type="submission" date="2022-10" db="EMBL/GenBank/DDBJ databases">
        <title>The WGS of Solirubrobacter ginsenosidimutans DSM 21036.</title>
        <authorList>
            <person name="Jiang Z."/>
        </authorList>
    </citation>
    <scope>NUCLEOTIDE SEQUENCE</scope>
    <source>
        <strain evidence="7">DSM 21036</strain>
    </source>
</reference>
<feature type="transmembrane region" description="Helical" evidence="5">
    <location>
        <begin position="57"/>
        <end position="78"/>
    </location>
</feature>
<keyword evidence="3 5" id="KW-1133">Transmembrane helix</keyword>
<evidence type="ECO:0000256" key="4">
    <source>
        <dbReference type="ARBA" id="ARBA00023136"/>
    </source>
</evidence>
<comment type="caution">
    <text evidence="7">The sequence shown here is derived from an EMBL/GenBank/DDBJ whole genome shotgun (WGS) entry which is preliminary data.</text>
</comment>
<sequence length="352" mass="36061">MNRLRGRLWPILQTALAATTAWYAAVLLLPDGRPSFASIAAVICLGASYGQRGSKALQLIAGVVLGICVASAIVALIGAGSLQIGLMVILAMSAAVLLRGGELLTAEAAVSAILLVSLDPNTSDFSFTLNRILEGLIGGGVALAVTSLVFPPDPALHVGRAAQAVFAGLGSALERLATALAASDAGGAGEALAEARALDALVDDFDEALSIGRDTARLSPRRRTALAALERYGASFAQVDYAVRDTRVLARHSVRSLRAGEPVEPTLPEAVRELGLAVWTLAGAYDQPDRADAVRGHALRASALAGEAGGGEIAAQIRSTAVDLRRAADLLGEDPRADALEAPTEELLAAAA</sequence>
<evidence type="ECO:0000256" key="3">
    <source>
        <dbReference type="ARBA" id="ARBA00022989"/>
    </source>
</evidence>
<evidence type="ECO:0000256" key="1">
    <source>
        <dbReference type="ARBA" id="ARBA00004141"/>
    </source>
</evidence>
<gene>
    <name evidence="7" type="ORF">OM076_31215</name>
</gene>
<dbReference type="GO" id="GO:0016020">
    <property type="term" value="C:membrane"/>
    <property type="evidence" value="ECO:0007669"/>
    <property type="project" value="UniProtKB-SubCell"/>
</dbReference>
<name>A0A9X3N0J7_9ACTN</name>
<protein>
    <submittedName>
        <fullName evidence="7">FUSC family protein</fullName>
    </submittedName>
</protein>
<keyword evidence="4 5" id="KW-0472">Membrane</keyword>
<proteinExistence type="predicted"/>